<protein>
    <recommendedName>
        <fullName evidence="3">Phage tail protein</fullName>
    </recommendedName>
</protein>
<organism evidence="1 2">
    <name type="scientific">Enterobacter cloacae</name>
    <dbReference type="NCBI Taxonomy" id="550"/>
    <lineage>
        <taxon>Bacteria</taxon>
        <taxon>Pseudomonadati</taxon>
        <taxon>Pseudomonadota</taxon>
        <taxon>Gammaproteobacteria</taxon>
        <taxon>Enterobacterales</taxon>
        <taxon>Enterobacteriaceae</taxon>
        <taxon>Enterobacter</taxon>
        <taxon>Enterobacter cloacae complex</taxon>
    </lineage>
</organism>
<dbReference type="Proteomes" id="UP001215180">
    <property type="component" value="Unassembled WGS sequence"/>
</dbReference>
<dbReference type="AlphaFoldDB" id="A0AAW6NPM9"/>
<comment type="caution">
    <text evidence="1">The sequence shown here is derived from an EMBL/GenBank/DDBJ whole genome shotgun (WGS) entry which is preliminary data.</text>
</comment>
<gene>
    <name evidence="1" type="ORF">P3S46_13595</name>
</gene>
<dbReference type="RefSeq" id="WP_276169449.1">
    <property type="nucleotide sequence ID" value="NZ_JARJGR010000846.1"/>
</dbReference>
<proteinExistence type="predicted"/>
<evidence type="ECO:0000313" key="2">
    <source>
        <dbReference type="Proteomes" id="UP001215180"/>
    </source>
</evidence>
<sequence>MNDVLSGLIRSALEHQGAHLRFDGNGDINQIIPVEPAAVRYLSLNEVLTPKAGSQTTFNGIIAARSLVAAAGAEIIRIPGPMTQQPDIDAEGNRRPLKQQEVPRHYIVVAPGKFAAVADDAEITLSDAPYLVASYDDATAPSYGIGYTLTRQQLKHTFADPDTVLRAVNIAIEQGIARLADSVLLTDLNTKAATLTDDTVDELAKVAAAKGCRWADLSAIAGTSAAGVTLGGDGTLRACAVKAELTDTITTTIVGDFSRAAVAIDDELRVTAKRINNGAVEIVVWCNAQALVPDSAYFWKYGA</sequence>
<name>A0AAW6NPM9_ENTCL</name>
<evidence type="ECO:0008006" key="3">
    <source>
        <dbReference type="Google" id="ProtNLM"/>
    </source>
</evidence>
<evidence type="ECO:0000313" key="1">
    <source>
        <dbReference type="EMBL" id="MDF3638242.1"/>
    </source>
</evidence>
<accession>A0AAW6NPM9</accession>
<reference evidence="1" key="1">
    <citation type="submission" date="2023-03" db="EMBL/GenBank/DDBJ databases">
        <title>A Study on Prevalence and Characterization of Enterobacter cloacae strains in China.</title>
        <authorList>
            <person name="Zheng Z."/>
        </authorList>
    </citation>
    <scope>NUCLEOTIDE SEQUENCE</scope>
    <source>
        <strain evidence="1">EC77</strain>
    </source>
</reference>
<dbReference type="EMBL" id="JARJGR010000846">
    <property type="protein sequence ID" value="MDF3638242.1"/>
    <property type="molecule type" value="Genomic_DNA"/>
</dbReference>